<dbReference type="SUPFAM" id="SSF52200">
    <property type="entry name" value="Toll/Interleukin receptor TIR domain"/>
    <property type="match status" value="1"/>
</dbReference>
<evidence type="ECO:0000313" key="2">
    <source>
        <dbReference type="EMBL" id="KAK7083293.1"/>
    </source>
</evidence>
<reference evidence="2 3" key="1">
    <citation type="submission" date="2023-11" db="EMBL/GenBank/DDBJ databases">
        <title>Halocaridina rubra genome assembly.</title>
        <authorList>
            <person name="Smith C."/>
        </authorList>
    </citation>
    <scope>NUCLEOTIDE SEQUENCE [LARGE SCALE GENOMIC DNA]</scope>
    <source>
        <strain evidence="2">EP-1</strain>
        <tissue evidence="2">Whole</tissue>
    </source>
</reference>
<dbReference type="InterPro" id="IPR035897">
    <property type="entry name" value="Toll_tir_struct_dom_sf"/>
</dbReference>
<name>A0AAN8XP18_HALRR</name>
<evidence type="ECO:0000313" key="3">
    <source>
        <dbReference type="Proteomes" id="UP001381693"/>
    </source>
</evidence>
<evidence type="ECO:0008006" key="4">
    <source>
        <dbReference type="Google" id="ProtNLM"/>
    </source>
</evidence>
<dbReference type="Proteomes" id="UP001381693">
    <property type="component" value="Unassembled WGS sequence"/>
</dbReference>
<dbReference type="EMBL" id="JAXCGZ010003774">
    <property type="protein sequence ID" value="KAK7083293.1"/>
    <property type="molecule type" value="Genomic_DNA"/>
</dbReference>
<dbReference type="AlphaFoldDB" id="A0AAN8XP18"/>
<protein>
    <recommendedName>
        <fullName evidence="4">TIR domain-containing protein</fullName>
    </recommendedName>
</protein>
<feature type="region of interest" description="Disordered" evidence="1">
    <location>
        <begin position="106"/>
        <end position="131"/>
    </location>
</feature>
<evidence type="ECO:0000256" key="1">
    <source>
        <dbReference type="SAM" id="MobiDB-lite"/>
    </source>
</evidence>
<organism evidence="2 3">
    <name type="scientific">Halocaridina rubra</name>
    <name type="common">Hawaiian red shrimp</name>
    <dbReference type="NCBI Taxonomy" id="373956"/>
    <lineage>
        <taxon>Eukaryota</taxon>
        <taxon>Metazoa</taxon>
        <taxon>Ecdysozoa</taxon>
        <taxon>Arthropoda</taxon>
        <taxon>Crustacea</taxon>
        <taxon>Multicrustacea</taxon>
        <taxon>Malacostraca</taxon>
        <taxon>Eumalacostraca</taxon>
        <taxon>Eucarida</taxon>
        <taxon>Decapoda</taxon>
        <taxon>Pleocyemata</taxon>
        <taxon>Caridea</taxon>
        <taxon>Atyoidea</taxon>
        <taxon>Atyidae</taxon>
        <taxon>Halocaridina</taxon>
    </lineage>
</organism>
<proteinExistence type="predicted"/>
<keyword evidence="3" id="KW-1185">Reference proteome</keyword>
<accession>A0AAN8XP18</accession>
<comment type="caution">
    <text evidence="2">The sequence shown here is derived from an EMBL/GenBank/DDBJ whole genome shotgun (WGS) entry which is preliminary data.</text>
</comment>
<sequence>MPRYKVKRENGNPCTETVSGMSFASLNLREVNCSPGTPRSKFNNLRSSFHQSTTVESHIFVNTSQEVSATKMALSTSALTLIAPFADALVNFPAFESLSVKHSEKLDLNDSSEEDTSSSHHKAPTQKSSNEDILQRCSETLLTSGRKRNLNSSDMTKLFNELRLKLINEVGPLKYKHLYKNHVQQTHFLIIYADEDPDREMAWEIKMKLEHCCSTFKIQGKWNILLGMQRLDAWQKLIESATTILVIISRALCRDKVLTLVFPEVLIRNQVVVPLFLEPFTEDDVEREIPSQLRPIVYKYGTELYTDRCNIGNYVQKLYKLFEYERHFKQEIKSLASLLHKYVQDPAYICPCGKC</sequence>
<gene>
    <name evidence="2" type="ORF">SK128_010004</name>
</gene>